<proteinExistence type="inferred from homology"/>
<dbReference type="SUPFAM" id="SSF52172">
    <property type="entry name" value="CheY-like"/>
    <property type="match status" value="1"/>
</dbReference>
<keyword evidence="7" id="KW-0812">Transmembrane</keyword>
<comment type="subcellular location">
    <subcellularLocation>
        <location evidence="2">Membrane</location>
    </subcellularLocation>
</comment>
<evidence type="ECO:0000256" key="9">
    <source>
        <dbReference type="ARBA" id="ARBA00022777"/>
    </source>
</evidence>
<dbReference type="InterPro" id="IPR011006">
    <property type="entry name" value="CheY-like_superfamily"/>
</dbReference>
<dbReference type="Gene3D" id="3.40.50.2300">
    <property type="match status" value="1"/>
</dbReference>
<dbReference type="PROSITE" id="PS50011">
    <property type="entry name" value="PROTEIN_KINASE_DOM"/>
    <property type="match status" value="1"/>
</dbReference>
<dbReference type="Pfam" id="PF01590">
    <property type="entry name" value="GAF"/>
    <property type="match status" value="1"/>
</dbReference>
<protein>
    <recommendedName>
        <fullName evidence="14">Circadian input-output histidine kinase CikA</fullName>
        <ecNumber evidence="4">2.7.13.3</ecNumber>
    </recommendedName>
</protein>
<keyword evidence="11" id="KW-1133">Transmembrane helix</keyword>
<dbReference type="SUPFAM" id="SSF55781">
    <property type="entry name" value="GAF domain-like"/>
    <property type="match status" value="1"/>
</dbReference>
<feature type="region of interest" description="Disordered" evidence="17">
    <location>
        <begin position="681"/>
        <end position="703"/>
    </location>
</feature>
<dbReference type="EC" id="2.7.13.3" evidence="4"/>
<feature type="domain" description="Protein kinase" evidence="18">
    <location>
        <begin position="15"/>
        <end position="283"/>
    </location>
</feature>
<evidence type="ECO:0000313" key="21">
    <source>
        <dbReference type="EMBL" id="HGG01980.1"/>
    </source>
</evidence>
<dbReference type="SUPFAM" id="SSF52540">
    <property type="entry name" value="P-loop containing nucleoside triphosphate hydrolases"/>
    <property type="match status" value="1"/>
</dbReference>
<feature type="coiled-coil region" evidence="16">
    <location>
        <begin position="1535"/>
        <end position="1587"/>
    </location>
</feature>
<comment type="catalytic activity">
    <reaction evidence="1">
        <text>ATP + protein L-histidine = ADP + protein N-phospho-L-histidine.</text>
        <dbReference type="EC" id="2.7.13.3"/>
    </reaction>
</comment>
<dbReference type="PRINTS" id="PR00344">
    <property type="entry name" value="BCTRLSENSOR"/>
</dbReference>
<evidence type="ECO:0000256" key="8">
    <source>
        <dbReference type="ARBA" id="ARBA00022741"/>
    </source>
</evidence>
<keyword evidence="6" id="KW-0808">Transferase</keyword>
<evidence type="ECO:0000256" key="17">
    <source>
        <dbReference type="SAM" id="MobiDB-lite"/>
    </source>
</evidence>
<dbReference type="Gene3D" id="3.30.565.10">
    <property type="entry name" value="Histidine kinase-like ATPase, C-terminal domain"/>
    <property type="match status" value="1"/>
</dbReference>
<keyword evidence="10" id="KW-0067">ATP-binding</keyword>
<comment type="similarity">
    <text evidence="3">In the N-terminal section; belongs to the phytochrome family.</text>
</comment>
<dbReference type="InterPro" id="IPR036097">
    <property type="entry name" value="HisK_dim/P_sf"/>
</dbReference>
<evidence type="ECO:0000256" key="10">
    <source>
        <dbReference type="ARBA" id="ARBA00022840"/>
    </source>
</evidence>
<feature type="domain" description="Response regulatory" evidence="20">
    <location>
        <begin position="1852"/>
        <end position="1968"/>
    </location>
</feature>
<feature type="compositionally biased region" description="Basic and acidic residues" evidence="17">
    <location>
        <begin position="692"/>
        <end position="703"/>
    </location>
</feature>
<dbReference type="CDD" id="cd14014">
    <property type="entry name" value="STKc_PknB_like"/>
    <property type="match status" value="1"/>
</dbReference>
<dbReference type="Pfam" id="PF13191">
    <property type="entry name" value="AAA_16"/>
    <property type="match status" value="1"/>
</dbReference>
<evidence type="ECO:0000259" key="20">
    <source>
        <dbReference type="PROSITE" id="PS50110"/>
    </source>
</evidence>
<dbReference type="SUPFAM" id="SSF47384">
    <property type="entry name" value="Homodimeric domain of signal transducing histidine kinase"/>
    <property type="match status" value="1"/>
</dbReference>
<dbReference type="InterPro" id="IPR000719">
    <property type="entry name" value="Prot_kinase_dom"/>
</dbReference>
<evidence type="ECO:0000256" key="5">
    <source>
        <dbReference type="ARBA" id="ARBA00022553"/>
    </source>
</evidence>
<evidence type="ECO:0000259" key="18">
    <source>
        <dbReference type="PROSITE" id="PS50011"/>
    </source>
</evidence>
<evidence type="ECO:0000256" key="6">
    <source>
        <dbReference type="ARBA" id="ARBA00022679"/>
    </source>
</evidence>
<evidence type="ECO:0000256" key="16">
    <source>
        <dbReference type="SAM" id="Coils"/>
    </source>
</evidence>
<dbReference type="FunFam" id="3.30.565.10:FF:000010">
    <property type="entry name" value="Sensor histidine kinase RcsC"/>
    <property type="match status" value="1"/>
</dbReference>
<evidence type="ECO:0000256" key="7">
    <source>
        <dbReference type="ARBA" id="ARBA00022692"/>
    </source>
</evidence>
<reference evidence="21" key="1">
    <citation type="journal article" date="2020" name="mSystems">
        <title>Genome- and Community-Level Interaction Insights into Carbon Utilization and Element Cycling Functions of Hydrothermarchaeota in Hydrothermal Sediment.</title>
        <authorList>
            <person name="Zhou Z."/>
            <person name="Liu Y."/>
            <person name="Xu W."/>
            <person name="Pan J."/>
            <person name="Luo Z.H."/>
            <person name="Li M."/>
        </authorList>
    </citation>
    <scope>NUCLEOTIDE SEQUENCE [LARGE SCALE GENOMIC DNA]</scope>
    <source>
        <strain evidence="21">SpSt-374</strain>
    </source>
</reference>
<keyword evidence="8" id="KW-0547">Nucleotide-binding</keyword>
<dbReference type="FunFam" id="1.10.287.130:FF:000004">
    <property type="entry name" value="Ethylene receptor 1"/>
    <property type="match status" value="1"/>
</dbReference>
<dbReference type="SMART" id="SM00387">
    <property type="entry name" value="HATPase_c"/>
    <property type="match status" value="1"/>
</dbReference>
<keyword evidence="5 15" id="KW-0597">Phosphoprotein</keyword>
<dbReference type="InterPro" id="IPR005467">
    <property type="entry name" value="His_kinase_dom"/>
</dbReference>
<dbReference type="GO" id="GO:0016020">
    <property type="term" value="C:membrane"/>
    <property type="evidence" value="ECO:0007669"/>
    <property type="project" value="UniProtKB-SubCell"/>
</dbReference>
<dbReference type="Gene3D" id="3.30.450.40">
    <property type="match status" value="1"/>
</dbReference>
<evidence type="ECO:0000256" key="11">
    <source>
        <dbReference type="ARBA" id="ARBA00022989"/>
    </source>
</evidence>
<evidence type="ECO:0000256" key="12">
    <source>
        <dbReference type="ARBA" id="ARBA00023012"/>
    </source>
</evidence>
<dbReference type="Pfam" id="PF00072">
    <property type="entry name" value="Response_reg"/>
    <property type="match status" value="1"/>
</dbReference>
<sequence>MLSDSHLTDIGIENYQIISQIYASSSTLVYRAIRRQDHLPVIIKILRQEPTASGSINSCKREYEIIKYLQPVDGVIKAIDCQQINGLWVIILEDFGADSLKILTTGAGNNDLLEIANILKVTIKIAHILSEIHRYFVVHKDINITNIILNKNNGKVKIIDFGIAAKFSHQTIELDDSEKANGTFAYISPEQTGRTNRSLDYRTDLYSLGVTFYELLLHQLPFATNDLGELLHAHLAKKPVPPQEVNPEIPATLSNIVMKLLAKNPEDRYQSAWGLKADLETCLQQWEATGKIDEFTLGSKDIPLRLQIPAKLYGREAEEKELMGAFARAAIRGEMLLVAGYPGIGKSALVGQMKRAIGSSGYLIRGKYDQFQRNIPYAGVISAFGDLVRQLLKEPAAKLNRWREKILAAVGEQGGAIAQVIPELELIIGQQPEIPSLCATESQNRFNLVFQNFIRTFASPSHPLAIFLDDLQWADTASLKLIEILISTAAPGLFLIGTYRDSEVGPGHPLNLTIEAIEKNGKKIEIISLQPLNLAVVNQLIADTLRCSEETSQPLAELVFSKTGGNPFFFREFLKSLDTEGLLQFDWERGVWQWDVERIKDRNLTDNVVELMADKIQKLPLSTQRLLQIAACIGHKFDLATLELVGSKLPDFFPGQEQFAPTVNLRPAFSAGMILPLESKDGLKPNYEPGQDELKPNDESKAEPRQRCKFAHDRIQQAAYSLIPEADRPQLHRQIGLILLRNRFSQKSFSLFTQVLPAETRLLFDTVNQLNFGAQLIDNHPEKIELAALNLIAGEKAISANAYEPALTYLQTGLALLDENSWQQEYELTLKLHAETALAAYLCRNFEQMERAIQAVINHAHTILETIKVYKIQIQALVDQNQLPAAINTAIQVLKLLGVNIPSQPSQIDILAALYKTKLRIGWRRISDLINLPMMSDPDQQAAMSILSSVTSATYLAAPKLFPLIVFKMVSLSVKYGHTPESPFAYTTYGIIQCGVFLDIDNGYEFGQLGVRLVEKLNARDHRGKVLHVFHTMISHWKQHLKTTLEPLLAAYKMSLEVGSLEFAAAPLLVHGNNLYYSGTELDQVEAKLNTFSKTITNFQQKTILNYLEATRQAVINLRLKPENNGQQKAAAYAEETMVNRYREVGDITAIFYTYFHKMILTYLLEESTAMENATLARQHSQTIIAVQTIGVFCFYDSLVQLRAYPEMSAAQQKPMRQQLRANQKKLKKWAQHAPMNYQHKHWLVAAEWQRVSGGGSAAGELYDRAIALAKENGYLQEFALGNELAAKFYLEQNKATIARAYMAEAYYAYQRWGATAKVSQLEIKYPHWFSAKGETETPTNITTVSQTNSSGTLERLDLTAVVKASQAVSREIVLEDLLSRLTNIAIENAGAESGLLILVLEGELVIKAAGGALSHLGSRLSIPVAPVAKVGAIPELAGRGGISELPLPVSLIDFIARTQECVVLQNAALEESFATDPYIQRQQPKSVLGLPIINQGSLIGILYLENNLTAGAFTPSCLQVLNLLTSQAAISIQNALLYENLQQSNQQLEAAKEELQEYSHTLEVKVEERTRELKAAKQAADRANAAKSEFLAAMSHELRTPLNGILGYAQILQSATYLKREDQEGVRIIYQCGTHLLNLIADILDLSKIEAGKMELHPKNFDLRELCQGVADICAIKAKQKGISFVYEATTSLPEYVYGDEKRLRQVLLNLLGNAVKFTDAGGVNFRVGVLETRGSEYQIRFQIEDTGVGMTPEQLEKIFLPFEQVGEVRKREEGTGLGLAIGQKIASLMGSSLQVKSVPGEGSVFWLDVNLLGTDLLSAVEPADRSALSSPVGGPVGEDIIIGFVGSQGRILVVDDIAQNRSSIANLLKPLGFQVAEATNGEEGLQVVAQFAPDAIIADLGMPVMDGAEMVRRLRADASWQEVVAIASSAGVFPTEEQQSLDALFNDFLPKPILKTALLETLQRHLRLQWIYKTSEGIARTGDQETGSQGDGPQVSQSPNPPLPPEELALLLDLALKGDVFAILDHAETIQTLEPNYLDFCQQIIAYAKNFDTNHIVDFLKKYMINSST</sequence>
<dbReference type="Gene3D" id="1.10.510.10">
    <property type="entry name" value="Transferase(Phosphotransferase) domain 1"/>
    <property type="match status" value="1"/>
</dbReference>
<dbReference type="InterPro" id="IPR011009">
    <property type="entry name" value="Kinase-like_dom_sf"/>
</dbReference>
<dbReference type="InterPro" id="IPR003018">
    <property type="entry name" value="GAF"/>
</dbReference>
<dbReference type="InterPro" id="IPR029016">
    <property type="entry name" value="GAF-like_dom_sf"/>
</dbReference>
<dbReference type="InterPro" id="IPR004358">
    <property type="entry name" value="Sig_transdc_His_kin-like_C"/>
</dbReference>
<dbReference type="PROSITE" id="PS50109">
    <property type="entry name" value="HIS_KIN"/>
    <property type="match status" value="1"/>
</dbReference>
<dbReference type="Gene3D" id="3.40.50.300">
    <property type="entry name" value="P-loop containing nucleotide triphosphate hydrolases"/>
    <property type="match status" value="1"/>
</dbReference>
<dbReference type="Gene3D" id="1.10.287.130">
    <property type="match status" value="1"/>
</dbReference>
<feature type="domain" description="Histidine kinase" evidence="19">
    <location>
        <begin position="1594"/>
        <end position="1815"/>
    </location>
</feature>
<evidence type="ECO:0000259" key="19">
    <source>
        <dbReference type="PROSITE" id="PS50109"/>
    </source>
</evidence>
<accession>A0A7C3ZID9</accession>
<gene>
    <name evidence="21" type="ORF">ENR15_15385</name>
</gene>
<evidence type="ECO:0000256" key="2">
    <source>
        <dbReference type="ARBA" id="ARBA00004370"/>
    </source>
</evidence>
<keyword evidence="9" id="KW-0418">Kinase</keyword>
<organism evidence="21">
    <name type="scientific">Planktothricoides sp. SpSt-374</name>
    <dbReference type="NCBI Taxonomy" id="2282167"/>
    <lineage>
        <taxon>Bacteria</taxon>
        <taxon>Bacillati</taxon>
        <taxon>Cyanobacteriota</taxon>
        <taxon>Cyanophyceae</taxon>
        <taxon>Oscillatoriophycideae</taxon>
        <taxon>Oscillatoriales</taxon>
        <taxon>Oscillatoriaceae</taxon>
        <taxon>Planktothricoides</taxon>
    </lineage>
</organism>
<dbReference type="PROSITE" id="PS50110">
    <property type="entry name" value="RESPONSE_REGULATORY"/>
    <property type="match status" value="1"/>
</dbReference>
<dbReference type="SUPFAM" id="SSF55874">
    <property type="entry name" value="ATPase domain of HSP90 chaperone/DNA topoisomerase II/histidine kinase"/>
    <property type="match status" value="1"/>
</dbReference>
<evidence type="ECO:0000256" key="3">
    <source>
        <dbReference type="ARBA" id="ARBA00006402"/>
    </source>
</evidence>
<dbReference type="SMART" id="SM00388">
    <property type="entry name" value="HisKA"/>
    <property type="match status" value="1"/>
</dbReference>
<dbReference type="InterPro" id="IPR027417">
    <property type="entry name" value="P-loop_NTPase"/>
</dbReference>
<name>A0A7C3ZID9_9CYAN</name>
<dbReference type="EMBL" id="DSPX01000154">
    <property type="protein sequence ID" value="HGG01980.1"/>
    <property type="molecule type" value="Genomic_DNA"/>
</dbReference>
<dbReference type="GO" id="GO:0000155">
    <property type="term" value="F:phosphorelay sensor kinase activity"/>
    <property type="evidence" value="ECO:0007669"/>
    <property type="project" value="InterPro"/>
</dbReference>
<dbReference type="CDD" id="cd00082">
    <property type="entry name" value="HisKA"/>
    <property type="match status" value="1"/>
</dbReference>
<dbReference type="SMART" id="SM00065">
    <property type="entry name" value="GAF"/>
    <property type="match status" value="1"/>
</dbReference>
<dbReference type="InterPro" id="IPR053159">
    <property type="entry name" value="Hybrid_Histidine_Kinase"/>
</dbReference>
<evidence type="ECO:0000256" key="1">
    <source>
        <dbReference type="ARBA" id="ARBA00000085"/>
    </source>
</evidence>
<dbReference type="PANTHER" id="PTHR43642:SF1">
    <property type="entry name" value="HYBRID SIGNAL TRANSDUCTION HISTIDINE KINASE G"/>
    <property type="match status" value="1"/>
</dbReference>
<dbReference type="SMART" id="SM00448">
    <property type="entry name" value="REC"/>
    <property type="match status" value="1"/>
</dbReference>
<dbReference type="InterPro" id="IPR041664">
    <property type="entry name" value="AAA_16"/>
</dbReference>
<evidence type="ECO:0000256" key="13">
    <source>
        <dbReference type="ARBA" id="ARBA00023136"/>
    </source>
</evidence>
<comment type="caution">
    <text evidence="21">The sequence shown here is derived from an EMBL/GenBank/DDBJ whole genome shotgun (WGS) entry which is preliminary data.</text>
</comment>
<feature type="modified residue" description="4-aspartylphosphate" evidence="15">
    <location>
        <position position="1901"/>
    </location>
</feature>
<dbReference type="CDD" id="cd16922">
    <property type="entry name" value="HATPase_EvgS-ArcB-TorS-like"/>
    <property type="match status" value="1"/>
</dbReference>
<dbReference type="GO" id="GO:0005524">
    <property type="term" value="F:ATP binding"/>
    <property type="evidence" value="ECO:0007669"/>
    <property type="project" value="UniProtKB-KW"/>
</dbReference>
<dbReference type="InterPro" id="IPR001789">
    <property type="entry name" value="Sig_transdc_resp-reg_receiver"/>
</dbReference>
<dbReference type="Pfam" id="PF00512">
    <property type="entry name" value="HisKA"/>
    <property type="match status" value="1"/>
</dbReference>
<dbReference type="PANTHER" id="PTHR43642">
    <property type="entry name" value="HYBRID SIGNAL TRANSDUCTION HISTIDINE KINASE G"/>
    <property type="match status" value="1"/>
</dbReference>
<dbReference type="SUPFAM" id="SSF56112">
    <property type="entry name" value="Protein kinase-like (PK-like)"/>
    <property type="match status" value="1"/>
</dbReference>
<evidence type="ECO:0000256" key="15">
    <source>
        <dbReference type="PROSITE-ProRule" id="PRU00169"/>
    </source>
</evidence>
<keyword evidence="12" id="KW-0902">Two-component regulatory system</keyword>
<dbReference type="InterPro" id="IPR036890">
    <property type="entry name" value="HATPase_C_sf"/>
</dbReference>
<dbReference type="SMART" id="SM00220">
    <property type="entry name" value="S_TKc"/>
    <property type="match status" value="1"/>
</dbReference>
<evidence type="ECO:0000256" key="14">
    <source>
        <dbReference type="ARBA" id="ARBA00074306"/>
    </source>
</evidence>
<evidence type="ECO:0000256" key="4">
    <source>
        <dbReference type="ARBA" id="ARBA00012438"/>
    </source>
</evidence>
<keyword evidence="13" id="KW-0472">Membrane</keyword>
<dbReference type="Pfam" id="PF02518">
    <property type="entry name" value="HATPase_c"/>
    <property type="match status" value="1"/>
</dbReference>
<dbReference type="Pfam" id="PF00069">
    <property type="entry name" value="Pkinase"/>
    <property type="match status" value="1"/>
</dbReference>
<feature type="region of interest" description="Disordered" evidence="17">
    <location>
        <begin position="1983"/>
        <end position="2004"/>
    </location>
</feature>
<dbReference type="InterPro" id="IPR003661">
    <property type="entry name" value="HisK_dim/P_dom"/>
</dbReference>
<dbReference type="InterPro" id="IPR003594">
    <property type="entry name" value="HATPase_dom"/>
</dbReference>
<keyword evidence="16" id="KW-0175">Coiled coil</keyword>